<dbReference type="Pfam" id="PF20163">
    <property type="entry name" value="DUF6536"/>
    <property type="match status" value="1"/>
</dbReference>
<feature type="transmembrane region" description="Helical" evidence="1">
    <location>
        <begin position="292"/>
        <end position="317"/>
    </location>
</feature>
<organism evidence="3 4">
    <name type="scientific">Periconia digitata</name>
    <dbReference type="NCBI Taxonomy" id="1303443"/>
    <lineage>
        <taxon>Eukaryota</taxon>
        <taxon>Fungi</taxon>
        <taxon>Dikarya</taxon>
        <taxon>Ascomycota</taxon>
        <taxon>Pezizomycotina</taxon>
        <taxon>Dothideomycetes</taxon>
        <taxon>Pleosporomycetidae</taxon>
        <taxon>Pleosporales</taxon>
        <taxon>Massarineae</taxon>
        <taxon>Periconiaceae</taxon>
        <taxon>Periconia</taxon>
    </lineage>
</organism>
<dbReference type="AlphaFoldDB" id="A0A9W4UWF2"/>
<reference evidence="3" key="1">
    <citation type="submission" date="2023-01" db="EMBL/GenBank/DDBJ databases">
        <authorList>
            <person name="Van Ghelder C."/>
            <person name="Rancurel C."/>
        </authorList>
    </citation>
    <scope>NUCLEOTIDE SEQUENCE</scope>
    <source>
        <strain evidence="3">CNCM I-4278</strain>
    </source>
</reference>
<dbReference type="Proteomes" id="UP001152607">
    <property type="component" value="Unassembled WGS sequence"/>
</dbReference>
<feature type="domain" description="DUF6536" evidence="2">
    <location>
        <begin position="17"/>
        <end position="158"/>
    </location>
</feature>
<evidence type="ECO:0000313" key="3">
    <source>
        <dbReference type="EMBL" id="CAI6341942.1"/>
    </source>
</evidence>
<evidence type="ECO:0000259" key="2">
    <source>
        <dbReference type="Pfam" id="PF20163"/>
    </source>
</evidence>
<keyword evidence="1" id="KW-0812">Transmembrane</keyword>
<dbReference type="InterPro" id="IPR046623">
    <property type="entry name" value="DUF6536"/>
</dbReference>
<dbReference type="PANTHER" id="PTHR35395:SF1">
    <property type="entry name" value="DUF6536 DOMAIN-CONTAINING PROTEIN"/>
    <property type="match status" value="1"/>
</dbReference>
<keyword evidence="4" id="KW-1185">Reference proteome</keyword>
<gene>
    <name evidence="3" type="ORF">PDIGIT_LOCUS15142</name>
</gene>
<name>A0A9W4UWF2_9PLEO</name>
<comment type="caution">
    <text evidence="3">The sequence shown here is derived from an EMBL/GenBank/DDBJ whole genome shotgun (WGS) entry which is preliminary data.</text>
</comment>
<dbReference type="PANTHER" id="PTHR35395">
    <property type="entry name" value="DUF6536 DOMAIN-CONTAINING PROTEIN"/>
    <property type="match status" value="1"/>
</dbReference>
<keyword evidence="1" id="KW-1133">Transmembrane helix</keyword>
<feature type="transmembrane region" description="Helical" evidence="1">
    <location>
        <begin position="384"/>
        <end position="407"/>
    </location>
</feature>
<dbReference type="EMBL" id="CAOQHR010000012">
    <property type="protein sequence ID" value="CAI6341942.1"/>
    <property type="molecule type" value="Genomic_DNA"/>
</dbReference>
<protein>
    <recommendedName>
        <fullName evidence="2">DUF6536 domain-containing protein</fullName>
    </recommendedName>
</protein>
<keyword evidence="1" id="KW-0472">Membrane</keyword>
<evidence type="ECO:0000313" key="4">
    <source>
        <dbReference type="Proteomes" id="UP001152607"/>
    </source>
</evidence>
<evidence type="ECO:0000256" key="1">
    <source>
        <dbReference type="SAM" id="Phobius"/>
    </source>
</evidence>
<sequence length="675" mass="75504">MLTWDRVRPPQEYLHGWRFGAINCAITATVIFLVNLIITIVCTTYQKKGVLYWGDCNKVEKINSILHWIINLLSTALLSSSNYSMQCLSAPTRKDVDIAHGRGKWLDIGILSVRNLRCINTTRGILWIVLMLSSLPLHLLYNSVVYMSLTSSSYRVHGFVESATVHGLPALQNLTTSNGFERLSVLDCFNAYATEMQTSWGELYLIARDEDAFLPSNVKPIWAGIYILGNGGGIISSPNYLSSHFSWMCENSQGSRCIPDTQKLRENATKGYIAGYQVQYCISKKVQRSCNVYWNTQIAIIVTVLNFLKAVLIYYTAFWTRDKPLMSIGDAVISFLQTPDPTTINMCLVSKHNFAKAKYNFDAGQRRWQSKKYLWKDAPSKTRWILFLLLLILAIAFASYLLCLGIQDLGLSREESLKIFKTLGFAALDPRAVKRYPNIRGVYSYTFLANIPQVIVSLIYFSYNSLFTSMLLAYEWSTYSYKKKGIRVSVKAEGAQRSSYFLSLPYRFALPLMAISSISHWLVSQSVFFVAFFNPDNLGVVDPFVYSFGYSPIAIIITISVGVTILITTIGFGFIPYKPGTNLVGSCSAAISAACHTLPTQKCQGNQLIYKKIQWGVVGKRSDGVGHCSFSDEAVELPQKGEVYAGSRVPGLLSDNRPIGSSPHISANLVSKKEI</sequence>
<feature type="transmembrane region" description="Helical" evidence="1">
    <location>
        <begin position="124"/>
        <end position="141"/>
    </location>
</feature>
<feature type="transmembrane region" description="Helical" evidence="1">
    <location>
        <begin position="553"/>
        <end position="575"/>
    </location>
</feature>
<feature type="transmembrane region" description="Helical" evidence="1">
    <location>
        <begin position="20"/>
        <end position="42"/>
    </location>
</feature>
<dbReference type="OrthoDB" id="5429634at2759"/>
<proteinExistence type="predicted"/>
<accession>A0A9W4UWF2</accession>